<evidence type="ECO:0000313" key="1">
    <source>
        <dbReference type="EMBL" id="GAG51391.1"/>
    </source>
</evidence>
<organism evidence="1">
    <name type="scientific">marine sediment metagenome</name>
    <dbReference type="NCBI Taxonomy" id="412755"/>
    <lineage>
        <taxon>unclassified sequences</taxon>
        <taxon>metagenomes</taxon>
        <taxon>ecological metagenomes</taxon>
    </lineage>
</organism>
<gene>
    <name evidence="1" type="ORF">S01H1_77507</name>
</gene>
<accession>X0ZT35</accession>
<reference evidence="1" key="1">
    <citation type="journal article" date="2014" name="Front. Microbiol.">
        <title>High frequency of phylogenetically diverse reductive dehalogenase-homologous genes in deep subseafloor sedimentary metagenomes.</title>
        <authorList>
            <person name="Kawai M."/>
            <person name="Futagami T."/>
            <person name="Toyoda A."/>
            <person name="Takaki Y."/>
            <person name="Nishi S."/>
            <person name="Hori S."/>
            <person name="Arai W."/>
            <person name="Tsubouchi T."/>
            <person name="Morono Y."/>
            <person name="Uchiyama I."/>
            <person name="Ito T."/>
            <person name="Fujiyama A."/>
            <person name="Inagaki F."/>
            <person name="Takami H."/>
        </authorList>
    </citation>
    <scope>NUCLEOTIDE SEQUENCE</scope>
    <source>
        <strain evidence="1">Expedition CK06-06</strain>
    </source>
</reference>
<protein>
    <submittedName>
        <fullName evidence="1">Uncharacterized protein</fullName>
    </submittedName>
</protein>
<comment type="caution">
    <text evidence="1">The sequence shown here is derived from an EMBL/GenBank/DDBJ whole genome shotgun (WGS) entry which is preliminary data.</text>
</comment>
<dbReference type="EMBL" id="BARS01052098">
    <property type="protein sequence ID" value="GAG51391.1"/>
    <property type="molecule type" value="Genomic_DNA"/>
</dbReference>
<proteinExistence type="predicted"/>
<dbReference type="AlphaFoldDB" id="X0ZT35"/>
<sequence length="59" mass="6821">MQNKPNFPDAQMNVNKVLTRDYENIANSKLCENKPNTKPIQSQFAGYSNERIFFLNKGI</sequence>
<name>X0ZT35_9ZZZZ</name>